<feature type="transmembrane region" description="Helical" evidence="1">
    <location>
        <begin position="703"/>
        <end position="725"/>
    </location>
</feature>
<evidence type="ECO:0000313" key="3">
    <source>
        <dbReference type="Proteomes" id="UP000256690"/>
    </source>
</evidence>
<protein>
    <submittedName>
        <fullName evidence="2">Uncharacterized protein</fullName>
    </submittedName>
</protein>
<organism evidence="2 3">
    <name type="scientific">Aspergillus mulundensis</name>
    <dbReference type="NCBI Taxonomy" id="1810919"/>
    <lineage>
        <taxon>Eukaryota</taxon>
        <taxon>Fungi</taxon>
        <taxon>Dikarya</taxon>
        <taxon>Ascomycota</taxon>
        <taxon>Pezizomycotina</taxon>
        <taxon>Eurotiomycetes</taxon>
        <taxon>Eurotiomycetidae</taxon>
        <taxon>Eurotiales</taxon>
        <taxon>Aspergillaceae</taxon>
        <taxon>Aspergillus</taxon>
        <taxon>Aspergillus subgen. Nidulantes</taxon>
    </lineage>
</organism>
<dbReference type="Gene3D" id="3.30.460.40">
    <property type="match status" value="1"/>
</dbReference>
<dbReference type="RefSeq" id="XP_026598550.1">
    <property type="nucleotide sequence ID" value="XM_026752912.1"/>
</dbReference>
<dbReference type="SUPFAM" id="SSF81301">
    <property type="entry name" value="Nucleotidyltransferase"/>
    <property type="match status" value="1"/>
</dbReference>
<keyword evidence="1" id="KW-1133">Transmembrane helix</keyword>
<proteinExistence type="predicted"/>
<evidence type="ECO:0000256" key="1">
    <source>
        <dbReference type="SAM" id="Phobius"/>
    </source>
</evidence>
<keyword evidence="1" id="KW-0472">Membrane</keyword>
<dbReference type="Proteomes" id="UP000256690">
    <property type="component" value="Unassembled WGS sequence"/>
</dbReference>
<feature type="transmembrane region" description="Helical" evidence="1">
    <location>
        <begin position="320"/>
        <end position="340"/>
    </location>
</feature>
<name>A0A3D8QFI9_9EURO</name>
<dbReference type="InterPro" id="IPR043519">
    <property type="entry name" value="NT_sf"/>
</dbReference>
<dbReference type="GeneID" id="38121266"/>
<sequence>MTTSLNRIPMQHSPTQIRDAATAVANALSPNTIYAVVGGAACCVLGENRTTQDVDFVVLRGQAFAARQLLRASDDFDVEPRTKYTTFKGIMPVDIEVLAPPTMFKEAFDENTEVVTVGNIKVLKPALLLNAKCRTVVERSTGDKRSSDAQDIIFLLRYCAQHAEYLPKASEVPNATKQFVQVFIQKYQGQESWVRAGYDLETANMRPCKNDHAVYARVLGSGPDQQPSLDNDESSPVTWGIGWRCPTLMVGLLLCGAGLATGHHFYYRSLDNTLVNSADQQAWAIRIGTALAFLVKSSLVSAVGIAAAQEIWATLRRKSVKLSGIDGMFAVLSNPMSFFIPDMWMYAKTLTLLAIISWLIPLTAVVTPSTLAVHLETTNRTIQSQVPTVNFTDAFWDDMVTTAGAGRIRSPSAAISRLFTATSSSLEVVPVPALFPNSSYTLEFWGPSYKCQRLSEVIVQTQGLNYSDVLGNQYDSFQALWDHEIGNVTRPVPTIISSGAVPSALNNTFFIWASGANLLWNDNATQPTELVCQLWNTSYVVDMTFTNSIQTLTPISAEHVAPANWSREEGSNSLLNKNLRAPEVNPGFFTVHLLFSGLIQGTLYASVSMELTENKTSSSMTPFTTMSIVQSGLFACPDMWNTSAYVYGNDETTLCRNRTLARAIEDLSHNFTYSLLSLNAGNDRVPMTVSTPRNFYSYSRANLLIAYAVALGATVACVIVGFLALHENGVSQSTSFSSVLLTTRNPELDQLAVGHCLGADPVAKEIGNVRLRFGELQNEDPRYKHAAFGTKGSVTALTKGEEYY</sequence>
<comment type="caution">
    <text evidence="2">The sequence shown here is derived from an EMBL/GenBank/DDBJ whole genome shotgun (WGS) entry which is preliminary data.</text>
</comment>
<gene>
    <name evidence="2" type="ORF">DSM5745_10896</name>
</gene>
<feature type="transmembrane region" description="Helical" evidence="1">
    <location>
        <begin position="287"/>
        <end position="308"/>
    </location>
</feature>
<keyword evidence="1" id="KW-0812">Transmembrane</keyword>
<evidence type="ECO:0000313" key="2">
    <source>
        <dbReference type="EMBL" id="RDW60438.1"/>
    </source>
</evidence>
<dbReference type="STRING" id="1810919.A0A3D8QFI9"/>
<feature type="transmembrane region" description="Helical" evidence="1">
    <location>
        <begin position="248"/>
        <end position="267"/>
    </location>
</feature>
<accession>A0A3D8QFI9</accession>
<dbReference type="PANTHER" id="PTHR35041">
    <property type="entry name" value="MEDIATOR OF RNA POLYMERASE II TRANSCRIPTION SUBUNIT 1"/>
    <property type="match status" value="1"/>
</dbReference>
<dbReference type="AlphaFoldDB" id="A0A3D8QFI9"/>
<reference evidence="2 3" key="1">
    <citation type="journal article" date="2018" name="IMA Fungus">
        <title>IMA Genome-F 9: Draft genome sequence of Annulohypoxylon stygium, Aspergillus mulundensis, Berkeleyomyces basicola (syn. Thielaviopsis basicola), Ceratocystis smalleyi, two Cercospora beticola strains, Coleophoma cylindrospora, Fusarium fracticaudum, Phialophora cf. hyalina, and Morchella septimelata.</title>
        <authorList>
            <person name="Wingfield B.D."/>
            <person name="Bills G.F."/>
            <person name="Dong Y."/>
            <person name="Huang W."/>
            <person name="Nel W.J."/>
            <person name="Swalarsk-Parry B.S."/>
            <person name="Vaghefi N."/>
            <person name="Wilken P.M."/>
            <person name="An Z."/>
            <person name="de Beer Z.W."/>
            <person name="De Vos L."/>
            <person name="Chen L."/>
            <person name="Duong T.A."/>
            <person name="Gao Y."/>
            <person name="Hammerbacher A."/>
            <person name="Kikkert J.R."/>
            <person name="Li Y."/>
            <person name="Li H."/>
            <person name="Li K."/>
            <person name="Li Q."/>
            <person name="Liu X."/>
            <person name="Ma X."/>
            <person name="Naidoo K."/>
            <person name="Pethybridge S.J."/>
            <person name="Sun J."/>
            <person name="Steenkamp E.T."/>
            <person name="van der Nest M.A."/>
            <person name="van Wyk S."/>
            <person name="Wingfield M.J."/>
            <person name="Xiong C."/>
            <person name="Yue Q."/>
            <person name="Zhang X."/>
        </authorList>
    </citation>
    <scope>NUCLEOTIDE SEQUENCE [LARGE SCALE GENOMIC DNA]</scope>
    <source>
        <strain evidence="2 3">DSM 5745</strain>
    </source>
</reference>
<dbReference type="OrthoDB" id="5322539at2759"/>
<keyword evidence="3" id="KW-1185">Reference proteome</keyword>
<dbReference type="PANTHER" id="PTHR35041:SF6">
    <property type="entry name" value="FORMYLMETHIONINE DEFORMYLASE-LIKE PROTEIN-RELATED"/>
    <property type="match status" value="1"/>
</dbReference>
<dbReference type="EMBL" id="PVWQ01000018">
    <property type="protein sequence ID" value="RDW60438.1"/>
    <property type="molecule type" value="Genomic_DNA"/>
</dbReference>
<feature type="transmembrane region" description="Helical" evidence="1">
    <location>
        <begin position="352"/>
        <end position="375"/>
    </location>
</feature>